<feature type="domain" description="HTH cro/C1-type" evidence="2">
    <location>
        <begin position="7"/>
        <end position="61"/>
    </location>
</feature>
<dbReference type="CDD" id="cd00093">
    <property type="entry name" value="HTH_XRE"/>
    <property type="match status" value="1"/>
</dbReference>
<evidence type="ECO:0000313" key="3">
    <source>
        <dbReference type="EMBL" id="SNV57372.1"/>
    </source>
</evidence>
<evidence type="ECO:0000259" key="2">
    <source>
        <dbReference type="PROSITE" id="PS50943"/>
    </source>
</evidence>
<dbReference type="PROSITE" id="PS50943">
    <property type="entry name" value="HTH_CROC1"/>
    <property type="match status" value="1"/>
</dbReference>
<dbReference type="PANTHER" id="PTHR46558:SF13">
    <property type="entry name" value="HTH-TYPE TRANSCRIPTIONAL REGULATOR IMMR"/>
    <property type="match status" value="1"/>
</dbReference>
<keyword evidence="4" id="KW-1185">Reference proteome</keyword>
<proteinExistence type="predicted"/>
<dbReference type="Gene3D" id="1.10.260.40">
    <property type="entry name" value="lambda repressor-like DNA-binding domains"/>
    <property type="match status" value="1"/>
</dbReference>
<keyword evidence="1" id="KW-0238">DNA-binding</keyword>
<name>A0A239YF78_9FIRM</name>
<dbReference type="EMBL" id="LT906470">
    <property type="protein sequence ID" value="SNV57372.1"/>
    <property type="molecule type" value="Genomic_DNA"/>
</dbReference>
<evidence type="ECO:0000313" key="4">
    <source>
        <dbReference type="Proteomes" id="UP000214973"/>
    </source>
</evidence>
<accession>A0A239YF78</accession>
<evidence type="ECO:0000256" key="1">
    <source>
        <dbReference type="ARBA" id="ARBA00023125"/>
    </source>
</evidence>
<dbReference type="SUPFAM" id="SSF47413">
    <property type="entry name" value="lambda repressor-like DNA-binding domains"/>
    <property type="match status" value="1"/>
</dbReference>
<dbReference type="InterPro" id="IPR010982">
    <property type="entry name" value="Lambda_DNA-bd_dom_sf"/>
</dbReference>
<dbReference type="InterPro" id="IPR001387">
    <property type="entry name" value="Cro/C1-type_HTH"/>
</dbReference>
<dbReference type="RefSeq" id="WP_095065076.1">
    <property type="nucleotide sequence ID" value="NZ_LT906470.1"/>
</dbReference>
<dbReference type="SMART" id="SM00530">
    <property type="entry name" value="HTH_XRE"/>
    <property type="match status" value="1"/>
</dbReference>
<dbReference type="PANTHER" id="PTHR46558">
    <property type="entry name" value="TRACRIPTIONAL REGULATORY PROTEIN-RELATED-RELATED"/>
    <property type="match status" value="1"/>
</dbReference>
<dbReference type="AlphaFoldDB" id="A0A239YF78"/>
<protein>
    <submittedName>
        <fullName evidence="3">HTH-type transcriptional regulator immR</fullName>
    </submittedName>
</protein>
<dbReference type="KEGG" id="vrm:44547418_00274"/>
<organism evidence="3 4">
    <name type="scientific">Veillonella rodentium</name>
    <dbReference type="NCBI Taxonomy" id="248315"/>
    <lineage>
        <taxon>Bacteria</taxon>
        <taxon>Bacillati</taxon>
        <taxon>Bacillota</taxon>
        <taxon>Negativicutes</taxon>
        <taxon>Veillonellales</taxon>
        <taxon>Veillonellaceae</taxon>
        <taxon>Veillonella</taxon>
    </lineage>
</organism>
<reference evidence="3 4" key="1">
    <citation type="submission" date="2017-06" db="EMBL/GenBank/DDBJ databases">
        <authorList>
            <consortium name="Pathogen Informatics"/>
        </authorList>
    </citation>
    <scope>NUCLEOTIDE SEQUENCE [LARGE SCALE GENOMIC DNA]</scope>
    <source>
        <strain evidence="3 4">NCTC12018</strain>
    </source>
</reference>
<sequence length="293" mass="33087">MDFNEKLREYRKQSGLSQGKLAETLNVSRQAITKWESGSGMPDISNLKALSGVFNVSVDELLSEEAVKPRYPYESVVEYDIDEIKHFDIKLGSVNHVKMRAGEGEKIKVQLVSDTIENLTELVKVKIDDIKRRIDVDVNRSKSLSEEFVKEHLSIFINLPEKYMGDTELATHCEKLELFDIDSEKFELDGAAKEIYIAGGNSHIELDNNSPMDIYVADYTGRIDVNQISAKSRLHVPHEYAFKAVKKGIRTKLLFEECGNPVDDFSVAESENCIEINGINSELTIVKLSNQLP</sequence>
<dbReference type="Proteomes" id="UP000214973">
    <property type="component" value="Chromosome 1"/>
</dbReference>
<gene>
    <name evidence="3" type="primary">immR_1</name>
    <name evidence="3" type="ORF">SAMEA44547418_00274</name>
</gene>
<dbReference type="Pfam" id="PF01381">
    <property type="entry name" value="HTH_3"/>
    <property type="match status" value="1"/>
</dbReference>
<dbReference type="GO" id="GO:0003677">
    <property type="term" value="F:DNA binding"/>
    <property type="evidence" value="ECO:0007669"/>
    <property type="project" value="UniProtKB-KW"/>
</dbReference>